<dbReference type="GO" id="GO:0016042">
    <property type="term" value="P:lipid catabolic process"/>
    <property type="evidence" value="ECO:0007669"/>
    <property type="project" value="TreeGrafter"/>
</dbReference>
<feature type="domain" description="Lipase" evidence="5">
    <location>
        <begin position="69"/>
        <end position="290"/>
    </location>
</feature>
<evidence type="ECO:0000313" key="7">
    <source>
        <dbReference type="Proteomes" id="UP000198287"/>
    </source>
</evidence>
<dbReference type="Gene3D" id="3.40.50.1820">
    <property type="entry name" value="alpha/beta hydrolase"/>
    <property type="match status" value="1"/>
</dbReference>
<evidence type="ECO:0000313" key="6">
    <source>
        <dbReference type="EMBL" id="OXA44860.1"/>
    </source>
</evidence>
<evidence type="ECO:0000256" key="3">
    <source>
        <dbReference type="ARBA" id="ARBA00022525"/>
    </source>
</evidence>
<dbReference type="AlphaFoldDB" id="A0A226DIA3"/>
<dbReference type="STRING" id="158441.A0A226DIA3"/>
<dbReference type="InterPro" id="IPR029058">
    <property type="entry name" value="AB_hydrolase_fold"/>
</dbReference>
<protein>
    <submittedName>
        <fullName evidence="6">Endothelial lipase</fullName>
    </submittedName>
</protein>
<name>A0A226DIA3_FOLCA</name>
<dbReference type="GO" id="GO:0017171">
    <property type="term" value="F:serine hydrolase activity"/>
    <property type="evidence" value="ECO:0007669"/>
    <property type="project" value="TreeGrafter"/>
</dbReference>
<dbReference type="SUPFAM" id="SSF53474">
    <property type="entry name" value="alpha/beta-Hydrolases"/>
    <property type="match status" value="1"/>
</dbReference>
<evidence type="ECO:0000259" key="5">
    <source>
        <dbReference type="Pfam" id="PF00151"/>
    </source>
</evidence>
<proteinExistence type="inferred from homology"/>
<dbReference type="GO" id="GO:0016298">
    <property type="term" value="F:lipase activity"/>
    <property type="evidence" value="ECO:0007669"/>
    <property type="project" value="InterPro"/>
</dbReference>
<dbReference type="Pfam" id="PF00151">
    <property type="entry name" value="Lipase"/>
    <property type="match status" value="1"/>
</dbReference>
<evidence type="ECO:0000256" key="4">
    <source>
        <dbReference type="RuleBase" id="RU004262"/>
    </source>
</evidence>
<dbReference type="InterPro" id="IPR013818">
    <property type="entry name" value="Lipase"/>
</dbReference>
<comment type="subcellular location">
    <subcellularLocation>
        <location evidence="1">Secreted</location>
    </subcellularLocation>
</comment>
<dbReference type="InterPro" id="IPR000734">
    <property type="entry name" value="TAG_lipase"/>
</dbReference>
<comment type="similarity">
    <text evidence="2 4">Belongs to the AB hydrolase superfamily. Lipase family.</text>
</comment>
<accession>A0A226DIA3</accession>
<comment type="caution">
    <text evidence="6">The sequence shown here is derived from an EMBL/GenBank/DDBJ whole genome shotgun (WGS) entry which is preliminary data.</text>
</comment>
<organism evidence="6 7">
    <name type="scientific">Folsomia candida</name>
    <name type="common">Springtail</name>
    <dbReference type="NCBI Taxonomy" id="158441"/>
    <lineage>
        <taxon>Eukaryota</taxon>
        <taxon>Metazoa</taxon>
        <taxon>Ecdysozoa</taxon>
        <taxon>Arthropoda</taxon>
        <taxon>Hexapoda</taxon>
        <taxon>Collembola</taxon>
        <taxon>Entomobryomorpha</taxon>
        <taxon>Isotomoidea</taxon>
        <taxon>Isotomidae</taxon>
        <taxon>Proisotominae</taxon>
        <taxon>Folsomia</taxon>
    </lineage>
</organism>
<keyword evidence="7" id="KW-1185">Reference proteome</keyword>
<dbReference type="Proteomes" id="UP000198287">
    <property type="component" value="Unassembled WGS sequence"/>
</dbReference>
<sequence length="318" mass="34802">MITSADSSVHKKTSTMGLKSVIFCIHTILLVGQTISSTIDLSFDPNRIKFYLIASSGFPEEIEYLDILSLQSCSIKRGEPTIFLIHGFATPVNFILANRSLILDFLRIPKFTANFILVNWSGLSGSFLNPVHHPDLVIGNVAKIGDRIADFIKWLDMEGGVDLDNTHLIGISLGAHIAGRAGAKIQQDMGGRKIMRITGLDPAGPPDNLGVPHWKLEKNDANFVDVYRSYIGPNYDDGILHAHVDFIINNGQSEPDCNLVANVLFCNHNLAVSMFLDSMRKPYTACQCSQGELDASSFKLCMAQCPLPVVAGINARNS</sequence>
<dbReference type="EMBL" id="LNIX01000019">
    <property type="protein sequence ID" value="OXA44860.1"/>
    <property type="molecule type" value="Genomic_DNA"/>
</dbReference>
<dbReference type="GO" id="GO:0005615">
    <property type="term" value="C:extracellular space"/>
    <property type="evidence" value="ECO:0007669"/>
    <property type="project" value="TreeGrafter"/>
</dbReference>
<reference evidence="6 7" key="1">
    <citation type="submission" date="2015-12" db="EMBL/GenBank/DDBJ databases">
        <title>The genome of Folsomia candida.</title>
        <authorList>
            <person name="Faddeeva A."/>
            <person name="Derks M.F."/>
            <person name="Anvar Y."/>
            <person name="Smit S."/>
            <person name="Van Straalen N."/>
            <person name="Roelofs D."/>
        </authorList>
    </citation>
    <scope>NUCLEOTIDE SEQUENCE [LARGE SCALE GENOMIC DNA]</scope>
    <source>
        <strain evidence="6 7">VU population</strain>
        <tissue evidence="6">Whole body</tissue>
    </source>
</reference>
<keyword evidence="3" id="KW-0964">Secreted</keyword>
<dbReference type="PANTHER" id="PTHR11610">
    <property type="entry name" value="LIPASE"/>
    <property type="match status" value="1"/>
</dbReference>
<dbReference type="OrthoDB" id="199913at2759"/>
<evidence type="ECO:0000256" key="2">
    <source>
        <dbReference type="ARBA" id="ARBA00010701"/>
    </source>
</evidence>
<gene>
    <name evidence="6" type="ORF">Fcan01_20493</name>
</gene>
<dbReference type="PANTHER" id="PTHR11610:SF173">
    <property type="entry name" value="LIPASE DOMAIN-CONTAINING PROTEIN-RELATED"/>
    <property type="match status" value="1"/>
</dbReference>
<evidence type="ECO:0000256" key="1">
    <source>
        <dbReference type="ARBA" id="ARBA00004613"/>
    </source>
</evidence>